<sequence length="42" mass="4993">MSSINKHYSDSYRQFATLFTTFKHILLCFLKVLMHNSQNTII</sequence>
<evidence type="ECO:0000313" key="3">
    <source>
        <dbReference type="Proteomes" id="UP000014601"/>
    </source>
</evidence>
<proteinExistence type="predicted"/>
<dbReference type="EMBL" id="ATJO01000064">
    <property type="protein sequence ID" value="EPI50569.1"/>
    <property type="molecule type" value="Genomic_DNA"/>
</dbReference>
<keyword evidence="1" id="KW-0812">Transmembrane</keyword>
<keyword evidence="1" id="KW-1133">Transmembrane helix</keyword>
<protein>
    <submittedName>
        <fullName evidence="2">Uncharacterized protein</fullName>
    </submittedName>
</protein>
<feature type="transmembrane region" description="Helical" evidence="1">
    <location>
        <begin position="12"/>
        <end position="33"/>
    </location>
</feature>
<dbReference type="AlphaFoldDB" id="S4I7W8"/>
<evidence type="ECO:0000256" key="1">
    <source>
        <dbReference type="SAM" id="Phobius"/>
    </source>
</evidence>
<reference evidence="2 3" key="1">
    <citation type="submission" date="2013-06" db="EMBL/GenBank/DDBJ databases">
        <authorList>
            <person name="Weinstock G."/>
            <person name="Sodergren E."/>
            <person name="Lobos E.A."/>
            <person name="Fulton L."/>
            <person name="Fulton R."/>
            <person name="Courtney L."/>
            <person name="Fronick C."/>
            <person name="O'Laughlin M."/>
            <person name="Godfrey J."/>
            <person name="Wilson R.M."/>
            <person name="Miner T."/>
            <person name="Farmer C."/>
            <person name="Delehaunty K."/>
            <person name="Cordes M."/>
            <person name="Minx P."/>
            <person name="Tomlinson C."/>
            <person name="Chen J."/>
            <person name="Wollam A."/>
            <person name="Pepin K.H."/>
            <person name="Bhonagiri V."/>
            <person name="Zhang X."/>
            <person name="Warren W."/>
            <person name="Mitreva M."/>
            <person name="Mardis E.R."/>
            <person name="Wilson R.K."/>
        </authorList>
    </citation>
    <scope>NUCLEOTIDE SEQUENCE [LARGE SCALE GENOMIC DNA]</scope>
    <source>
        <strain evidence="2 3">JCP7719</strain>
    </source>
</reference>
<dbReference type="HOGENOM" id="CLU_3252041_0_0_11"/>
<dbReference type="Proteomes" id="UP000014601">
    <property type="component" value="Unassembled WGS sequence"/>
</dbReference>
<organism evidence="2 3">
    <name type="scientific">Gardnerella pickettii JCP7719</name>
    <dbReference type="NCBI Taxonomy" id="1261061"/>
    <lineage>
        <taxon>Bacteria</taxon>
        <taxon>Bacillati</taxon>
        <taxon>Actinomycetota</taxon>
        <taxon>Actinomycetes</taxon>
        <taxon>Bifidobacteriales</taxon>
        <taxon>Bifidobacteriaceae</taxon>
        <taxon>Gardnerella</taxon>
        <taxon>Gardnerella pickettii</taxon>
    </lineage>
</organism>
<keyword evidence="1" id="KW-0472">Membrane</keyword>
<name>S4I7W8_9BIFI</name>
<comment type="caution">
    <text evidence="2">The sequence shown here is derived from an EMBL/GenBank/DDBJ whole genome shotgun (WGS) entry which is preliminary data.</text>
</comment>
<accession>S4I7W8</accession>
<evidence type="ECO:0000313" key="2">
    <source>
        <dbReference type="EMBL" id="EPI50569.1"/>
    </source>
</evidence>
<gene>
    <name evidence="2" type="ORF">HMPREF1576_00864</name>
</gene>